<reference evidence="1 2" key="1">
    <citation type="submission" date="2018-11" db="EMBL/GenBank/DDBJ databases">
        <title>The draft genome sequence of Amphritea balenae JAMM 1525T.</title>
        <authorList>
            <person name="Fang Z."/>
            <person name="Zhang Y."/>
            <person name="Han X."/>
        </authorList>
    </citation>
    <scope>NUCLEOTIDE SEQUENCE [LARGE SCALE GENOMIC DNA]</scope>
    <source>
        <strain evidence="1 2">JAMM 1525</strain>
    </source>
</reference>
<gene>
    <name evidence="1" type="ORF">EHS89_16405</name>
</gene>
<keyword evidence="2" id="KW-1185">Reference proteome</keyword>
<dbReference type="RefSeq" id="WP_124927254.1">
    <property type="nucleotide sequence ID" value="NZ_BMOH01000008.1"/>
</dbReference>
<name>A0A3P1SKT0_9GAMM</name>
<accession>A0A3P1SKT0</accession>
<protein>
    <submittedName>
        <fullName evidence="1">Carboxymuconolactone decarboxylase family protein</fullName>
    </submittedName>
</protein>
<dbReference type="EMBL" id="RQXV01000010">
    <property type="protein sequence ID" value="RRC97758.1"/>
    <property type="molecule type" value="Genomic_DNA"/>
</dbReference>
<dbReference type="SUPFAM" id="SSF69118">
    <property type="entry name" value="AhpD-like"/>
    <property type="match status" value="1"/>
</dbReference>
<dbReference type="OrthoDB" id="9808310at2"/>
<dbReference type="PANTHER" id="PTHR35446">
    <property type="entry name" value="SI:CH211-175M2.5"/>
    <property type="match status" value="1"/>
</dbReference>
<organism evidence="1 2">
    <name type="scientific">Amphritea balenae</name>
    <dbReference type="NCBI Taxonomy" id="452629"/>
    <lineage>
        <taxon>Bacteria</taxon>
        <taxon>Pseudomonadati</taxon>
        <taxon>Pseudomonadota</taxon>
        <taxon>Gammaproteobacteria</taxon>
        <taxon>Oceanospirillales</taxon>
        <taxon>Oceanospirillaceae</taxon>
        <taxon>Amphritea</taxon>
    </lineage>
</organism>
<sequence>MSFYSIVEYDQASPDVQEIYDDVKNTLGVTELPNWIKCMGENANLLRGNWEKVKHTEIQGLLPNVIKELIIFCISVKRGSKYCSSAHAHSALQLDSSLTYEDLDAIAHDDNYEILPKQYHVAIKKGIKCALEPTELSNEDIEELRDQGFTNVEIQEIFALADLSVMFNTITMAADLEVDDEFSETFESVWKEAG</sequence>
<dbReference type="Proteomes" id="UP000267535">
    <property type="component" value="Unassembled WGS sequence"/>
</dbReference>
<dbReference type="PANTHER" id="PTHR35446:SF2">
    <property type="entry name" value="CARBOXYMUCONOLACTONE DECARBOXYLASE-LIKE DOMAIN-CONTAINING PROTEIN"/>
    <property type="match status" value="1"/>
</dbReference>
<comment type="caution">
    <text evidence="1">The sequence shown here is derived from an EMBL/GenBank/DDBJ whole genome shotgun (WGS) entry which is preliminary data.</text>
</comment>
<proteinExistence type="predicted"/>
<dbReference type="AlphaFoldDB" id="A0A3P1SKT0"/>
<evidence type="ECO:0000313" key="2">
    <source>
        <dbReference type="Proteomes" id="UP000267535"/>
    </source>
</evidence>
<dbReference type="Gene3D" id="1.20.1290.10">
    <property type="entry name" value="AhpD-like"/>
    <property type="match status" value="1"/>
</dbReference>
<evidence type="ECO:0000313" key="1">
    <source>
        <dbReference type="EMBL" id="RRC97758.1"/>
    </source>
</evidence>
<dbReference type="InterPro" id="IPR029032">
    <property type="entry name" value="AhpD-like"/>
</dbReference>